<dbReference type="PANTHER" id="PTHR11579:SF18">
    <property type="entry name" value="PROTEIN-L-ISOASPARTATE O-METHYLTRANSFERASE"/>
    <property type="match status" value="1"/>
</dbReference>
<dbReference type="EMBL" id="CP006696">
    <property type="protein sequence ID" value="AIC10883.1"/>
    <property type="molecule type" value="Genomic_DNA"/>
</dbReference>
<dbReference type="HOGENOM" id="CLU_055432_2_1_6"/>
<evidence type="ECO:0000256" key="2">
    <source>
        <dbReference type="ARBA" id="ARBA00013346"/>
    </source>
</evidence>
<dbReference type="KEGG" id="xfs:D934_13690"/>
<dbReference type="InterPro" id="IPR000682">
    <property type="entry name" value="PCMT"/>
</dbReference>
<dbReference type="GO" id="GO:0004719">
    <property type="term" value="F:protein-L-isoaspartate (D-aspartate) O-methyltransferase activity"/>
    <property type="evidence" value="ECO:0007669"/>
    <property type="project" value="InterPro"/>
</dbReference>
<dbReference type="Pfam" id="PF01135">
    <property type="entry name" value="PCMT"/>
    <property type="match status" value="1"/>
</dbReference>
<gene>
    <name evidence="4" type="ORF">D934_13690</name>
</gene>
<dbReference type="AlphaFoldDB" id="A0A060H5Q3"/>
<proteinExistence type="inferred from homology"/>
<dbReference type="PANTHER" id="PTHR11579">
    <property type="entry name" value="PROTEIN-L-ISOASPARTATE O-METHYLTRANSFERASE"/>
    <property type="match status" value="1"/>
</dbReference>
<keyword evidence="4" id="KW-0489">Methyltransferase</keyword>
<dbReference type="RefSeq" id="WP_004084654.1">
    <property type="nucleotide sequence ID" value="NZ_CP006696.1"/>
</dbReference>
<dbReference type="GO" id="GO:0005737">
    <property type="term" value="C:cytoplasm"/>
    <property type="evidence" value="ECO:0007669"/>
    <property type="project" value="TreeGrafter"/>
</dbReference>
<organism evidence="4 5">
    <name type="scientific">Xylella fastidiosa subsp. sandyi Ann-1</name>
    <dbReference type="NCBI Taxonomy" id="155920"/>
    <lineage>
        <taxon>Bacteria</taxon>
        <taxon>Pseudomonadati</taxon>
        <taxon>Pseudomonadota</taxon>
        <taxon>Gammaproteobacteria</taxon>
        <taxon>Lysobacterales</taxon>
        <taxon>Lysobacteraceae</taxon>
        <taxon>Xylella</taxon>
    </lineage>
</organism>
<evidence type="ECO:0000256" key="3">
    <source>
        <dbReference type="ARBA" id="ARBA00030757"/>
    </source>
</evidence>
<reference evidence="4 5" key="1">
    <citation type="submission" date="2013-08" db="EMBL/GenBank/DDBJ databases">
        <authorList>
            <person name="Stouthamer R."/>
            <person name="Nunney L."/>
        </authorList>
    </citation>
    <scope>NUCLEOTIDE SEQUENCE [LARGE SCALE GENOMIC DNA]</scope>
    <source>
        <strain evidence="5">ann-1</strain>
    </source>
</reference>
<protein>
    <recommendedName>
        <fullName evidence="2">Protein-L-isoaspartate O-methyltransferase</fullName>
    </recommendedName>
    <alternativeName>
        <fullName evidence="3">Protein L-isoaspartyl methyltransferase</fullName>
    </alternativeName>
</protein>
<dbReference type="CDD" id="cd02440">
    <property type="entry name" value="AdoMet_MTases"/>
    <property type="match status" value="1"/>
</dbReference>
<dbReference type="PATRIC" id="fig|155920.8.peg.3245"/>
<dbReference type="InterPro" id="IPR029063">
    <property type="entry name" value="SAM-dependent_MTases_sf"/>
</dbReference>
<dbReference type="SUPFAM" id="SSF53335">
    <property type="entry name" value="S-adenosyl-L-methionine-dependent methyltransferases"/>
    <property type="match status" value="1"/>
</dbReference>
<evidence type="ECO:0000256" key="1">
    <source>
        <dbReference type="ARBA" id="ARBA00005369"/>
    </source>
</evidence>
<dbReference type="GO" id="GO:0032259">
    <property type="term" value="P:methylation"/>
    <property type="evidence" value="ECO:0007669"/>
    <property type="project" value="UniProtKB-KW"/>
</dbReference>
<evidence type="ECO:0000313" key="5">
    <source>
        <dbReference type="Proteomes" id="UP000027215"/>
    </source>
</evidence>
<dbReference type="GeneID" id="93905825"/>
<dbReference type="Gene3D" id="3.40.50.150">
    <property type="entry name" value="Vaccinia Virus protein VP39"/>
    <property type="match status" value="1"/>
</dbReference>
<comment type="similarity">
    <text evidence="1">Belongs to the methyltransferase superfamily. L-isoaspartyl/D-aspartyl protein methyltransferase family.</text>
</comment>
<name>A0A060H5Q3_XYLFS</name>
<keyword evidence="4" id="KW-0808">Transferase</keyword>
<accession>A0A060H5Q3</accession>
<evidence type="ECO:0000313" key="4">
    <source>
        <dbReference type="EMBL" id="AIC10883.1"/>
    </source>
</evidence>
<dbReference type="Proteomes" id="UP000027215">
    <property type="component" value="Chromosome"/>
</dbReference>
<sequence length="218" mass="23922">MTIDFSIAREKMVEQQIRPWDVVDLHVLDVLAHIPREAFVPEPYRTLAYADLEIPLPGGQTMMKPVIEGRLLQALMLSPEEDVLEIGTGSGFLTACLASLGHEVVSLEINSALAASARTHLDTIGLGSNVHIEQADAFTWQPERQFSVICLTGAVSTLPLQFLQWLHPNGRMFAIHGHSPAMQAVLVRGDASTPNITSLFETDLAYLKGGEPALQFHF</sequence>